<dbReference type="SUPFAM" id="SSF52540">
    <property type="entry name" value="P-loop containing nucleoside triphosphate hydrolases"/>
    <property type="match status" value="1"/>
</dbReference>
<feature type="domain" description="ArsA/GET3 Anion-transporting ATPase-like" evidence="2">
    <location>
        <begin position="2"/>
        <end position="286"/>
    </location>
</feature>
<organism evidence="3 4">
    <name type="scientific">Sulfoacidibacillus ferrooxidans</name>
    <dbReference type="NCBI Taxonomy" id="2005001"/>
    <lineage>
        <taxon>Bacteria</taxon>
        <taxon>Bacillati</taxon>
        <taxon>Bacillota</taxon>
        <taxon>Bacilli</taxon>
        <taxon>Bacillales</taxon>
        <taxon>Alicyclobacillaceae</taxon>
        <taxon>Sulfoacidibacillus</taxon>
    </lineage>
</organism>
<dbReference type="Pfam" id="PF02374">
    <property type="entry name" value="ArsA_ATPase"/>
    <property type="match status" value="1"/>
</dbReference>
<dbReference type="GO" id="GO:0005524">
    <property type="term" value="F:ATP binding"/>
    <property type="evidence" value="ECO:0007669"/>
    <property type="project" value="InterPro"/>
</dbReference>
<dbReference type="InterPro" id="IPR016300">
    <property type="entry name" value="ATPase_ArsA/GET3"/>
</dbReference>
<protein>
    <submittedName>
        <fullName evidence="3">Arsenical pump-driving ATPase</fullName>
    </submittedName>
</protein>
<comment type="caution">
    <text evidence="3">The sequence shown here is derived from an EMBL/GenBank/DDBJ whole genome shotgun (WGS) entry which is preliminary data.</text>
</comment>
<dbReference type="GO" id="GO:0016887">
    <property type="term" value="F:ATP hydrolysis activity"/>
    <property type="evidence" value="ECO:0007669"/>
    <property type="project" value="InterPro"/>
</dbReference>
<proteinExistence type="inferred from homology"/>
<evidence type="ECO:0000313" key="4">
    <source>
        <dbReference type="Proteomes" id="UP001139263"/>
    </source>
</evidence>
<dbReference type="CDD" id="cd02035">
    <property type="entry name" value="ArsA"/>
    <property type="match status" value="1"/>
</dbReference>
<keyword evidence="4" id="KW-1185">Reference proteome</keyword>
<dbReference type="PANTHER" id="PTHR10803">
    <property type="entry name" value="ARSENICAL PUMP-DRIVING ATPASE ARSENITE-TRANSLOCATING ATPASE"/>
    <property type="match status" value="1"/>
</dbReference>
<comment type="similarity">
    <text evidence="1">Belongs to the arsA ATPase family.</text>
</comment>
<gene>
    <name evidence="3" type="primary">arsA_2</name>
    <name evidence="3" type="ORF">MM817_00736</name>
</gene>
<sequence>MTKFILFSGKGGVGKTSLSCATALMLASDGARTLLVTTDPASNLGDVFEQSIGAEAQPVAGVNHLFLQEINPEDALRAYKDRALAPLAGRFPEAVLRSMEEKMSGPCTEEIATFDQFIARMNEPDYDYVVFDTAPTGHTLRLLELPGSWSIHIEESAKGSGQTCIGSADSLMASKAQYDHAVQTLQDPDSTTFVFVTQAAKLSVEEMLRSSEEIHRLGIVNQQVIINGVIPEDERSHPYSGRRYEKQIPYLVDVRKRFEGPIGQMPLYADEVKGLTMLHQVSEDLHHAIIL</sequence>
<reference evidence="3" key="1">
    <citation type="submission" date="2022-03" db="EMBL/GenBank/DDBJ databases">
        <title>Draft Genome Sequence of Firmicute Strain S0AB, a Heterotrophic Iron/Sulfur-Oxidizing Extreme Acidophile.</title>
        <authorList>
            <person name="Vergara E."/>
            <person name="Pakostova E."/>
            <person name="Johnson D.B."/>
            <person name="Holmes D.S."/>
        </authorList>
    </citation>
    <scope>NUCLEOTIDE SEQUENCE</scope>
    <source>
        <strain evidence="3">S0AB</strain>
    </source>
</reference>
<dbReference type="EMBL" id="JALBUF010000001">
    <property type="protein sequence ID" value="MCI0182476.1"/>
    <property type="molecule type" value="Genomic_DNA"/>
</dbReference>
<dbReference type="InterPro" id="IPR027417">
    <property type="entry name" value="P-loop_NTPase"/>
</dbReference>
<evidence type="ECO:0000256" key="1">
    <source>
        <dbReference type="ARBA" id="ARBA00011040"/>
    </source>
</evidence>
<dbReference type="Gene3D" id="3.40.50.300">
    <property type="entry name" value="P-loop containing nucleotide triphosphate hydrolases"/>
    <property type="match status" value="1"/>
</dbReference>
<dbReference type="InterPro" id="IPR025723">
    <property type="entry name" value="ArsA/GET3_ATPase-like"/>
</dbReference>
<dbReference type="Proteomes" id="UP001139263">
    <property type="component" value="Unassembled WGS sequence"/>
</dbReference>
<name>A0A9X1V6D7_9BACL</name>
<dbReference type="AlphaFoldDB" id="A0A9X1V6D7"/>
<evidence type="ECO:0000259" key="2">
    <source>
        <dbReference type="Pfam" id="PF02374"/>
    </source>
</evidence>
<dbReference type="NCBIfam" id="TIGR00345">
    <property type="entry name" value="GET3_arsA_TRC40"/>
    <property type="match status" value="1"/>
</dbReference>
<dbReference type="RefSeq" id="WP_241712067.1">
    <property type="nucleotide sequence ID" value="NZ_JALBUF010000001.1"/>
</dbReference>
<accession>A0A9X1V6D7</accession>
<dbReference type="PANTHER" id="PTHR10803:SF3">
    <property type="entry name" value="ATPASE GET3"/>
    <property type="match status" value="1"/>
</dbReference>
<evidence type="ECO:0000313" key="3">
    <source>
        <dbReference type="EMBL" id="MCI0182476.1"/>
    </source>
</evidence>